<name>A0ABN3NR07_9ACTN</name>
<reference evidence="10 11" key="1">
    <citation type="journal article" date="2019" name="Int. J. Syst. Evol. Microbiol.">
        <title>The Global Catalogue of Microorganisms (GCM) 10K type strain sequencing project: providing services to taxonomists for standard genome sequencing and annotation.</title>
        <authorList>
            <consortium name="The Broad Institute Genomics Platform"/>
            <consortium name="The Broad Institute Genome Sequencing Center for Infectious Disease"/>
            <person name="Wu L."/>
            <person name="Ma J."/>
        </authorList>
    </citation>
    <scope>NUCLEOTIDE SEQUENCE [LARGE SCALE GENOMIC DNA]</scope>
    <source>
        <strain evidence="10 11">JCM 3367</strain>
    </source>
</reference>
<evidence type="ECO:0000256" key="6">
    <source>
        <dbReference type="ARBA" id="ARBA00023136"/>
    </source>
</evidence>
<keyword evidence="2 7" id="KW-0812">Transmembrane</keyword>
<dbReference type="InterPro" id="IPR027417">
    <property type="entry name" value="P-loop_NTPase"/>
</dbReference>
<dbReference type="EMBL" id="BAAARY010000012">
    <property type="protein sequence ID" value="GAA2526267.1"/>
    <property type="molecule type" value="Genomic_DNA"/>
</dbReference>
<feature type="transmembrane region" description="Helical" evidence="7">
    <location>
        <begin position="129"/>
        <end position="148"/>
    </location>
</feature>
<keyword evidence="3" id="KW-0547">Nucleotide-binding</keyword>
<evidence type="ECO:0000256" key="1">
    <source>
        <dbReference type="ARBA" id="ARBA00004651"/>
    </source>
</evidence>
<protein>
    <submittedName>
        <fullName evidence="10">ABC transporter ATP-binding protein</fullName>
    </submittedName>
</protein>
<dbReference type="InterPro" id="IPR039421">
    <property type="entry name" value="Type_1_exporter"/>
</dbReference>
<dbReference type="Pfam" id="PF00664">
    <property type="entry name" value="ABC_membrane"/>
    <property type="match status" value="1"/>
</dbReference>
<gene>
    <name evidence="10" type="ORF">GCM10010201_26220</name>
</gene>
<dbReference type="PANTHER" id="PTHR24221:SF654">
    <property type="entry name" value="ATP-BINDING CASSETTE SUB-FAMILY B MEMBER 6"/>
    <property type="match status" value="1"/>
</dbReference>
<evidence type="ECO:0000259" key="9">
    <source>
        <dbReference type="PROSITE" id="PS50929"/>
    </source>
</evidence>
<evidence type="ECO:0000313" key="11">
    <source>
        <dbReference type="Proteomes" id="UP001499978"/>
    </source>
</evidence>
<evidence type="ECO:0000313" key="10">
    <source>
        <dbReference type="EMBL" id="GAA2526267.1"/>
    </source>
</evidence>
<keyword evidence="6 7" id="KW-0472">Membrane</keyword>
<organism evidence="10 11">
    <name type="scientific">Pilimelia columellifera subsp. columellifera</name>
    <dbReference type="NCBI Taxonomy" id="706583"/>
    <lineage>
        <taxon>Bacteria</taxon>
        <taxon>Bacillati</taxon>
        <taxon>Actinomycetota</taxon>
        <taxon>Actinomycetes</taxon>
        <taxon>Micromonosporales</taxon>
        <taxon>Micromonosporaceae</taxon>
        <taxon>Pilimelia</taxon>
    </lineage>
</organism>
<evidence type="ECO:0000256" key="5">
    <source>
        <dbReference type="ARBA" id="ARBA00022989"/>
    </source>
</evidence>
<dbReference type="InterPro" id="IPR017871">
    <property type="entry name" value="ABC_transporter-like_CS"/>
</dbReference>
<evidence type="ECO:0000256" key="7">
    <source>
        <dbReference type="SAM" id="Phobius"/>
    </source>
</evidence>
<dbReference type="SMART" id="SM00382">
    <property type="entry name" value="AAA"/>
    <property type="match status" value="1"/>
</dbReference>
<evidence type="ECO:0000259" key="8">
    <source>
        <dbReference type="PROSITE" id="PS50893"/>
    </source>
</evidence>
<keyword evidence="5 7" id="KW-1133">Transmembrane helix</keyword>
<dbReference type="PROSITE" id="PS00211">
    <property type="entry name" value="ABC_TRANSPORTER_1"/>
    <property type="match status" value="1"/>
</dbReference>
<dbReference type="Proteomes" id="UP001499978">
    <property type="component" value="Unassembled WGS sequence"/>
</dbReference>
<dbReference type="PANTHER" id="PTHR24221">
    <property type="entry name" value="ATP-BINDING CASSETTE SUB-FAMILY B"/>
    <property type="match status" value="1"/>
</dbReference>
<feature type="transmembrane region" description="Helical" evidence="7">
    <location>
        <begin position="54"/>
        <end position="77"/>
    </location>
</feature>
<dbReference type="SUPFAM" id="SSF90123">
    <property type="entry name" value="ABC transporter transmembrane region"/>
    <property type="match status" value="1"/>
</dbReference>
<proteinExistence type="predicted"/>
<dbReference type="SUPFAM" id="SSF52540">
    <property type="entry name" value="P-loop containing nucleoside triphosphate hydrolases"/>
    <property type="match status" value="1"/>
</dbReference>
<keyword evidence="4 10" id="KW-0067">ATP-binding</keyword>
<dbReference type="RefSeq" id="WP_344172767.1">
    <property type="nucleotide sequence ID" value="NZ_BAAARY010000012.1"/>
</dbReference>
<accession>A0ABN3NR07</accession>
<comment type="caution">
    <text evidence="10">The sequence shown here is derived from an EMBL/GenBank/DDBJ whole genome shotgun (WGS) entry which is preliminary data.</text>
</comment>
<comment type="subcellular location">
    <subcellularLocation>
        <location evidence="1">Cell membrane</location>
        <topology evidence="1">Multi-pass membrane protein</topology>
    </subcellularLocation>
</comment>
<keyword evidence="11" id="KW-1185">Reference proteome</keyword>
<dbReference type="InterPro" id="IPR036640">
    <property type="entry name" value="ABC1_TM_sf"/>
</dbReference>
<dbReference type="GO" id="GO:0005524">
    <property type="term" value="F:ATP binding"/>
    <property type="evidence" value="ECO:0007669"/>
    <property type="project" value="UniProtKB-KW"/>
</dbReference>
<dbReference type="Gene3D" id="3.40.50.300">
    <property type="entry name" value="P-loop containing nucleotide triphosphate hydrolases"/>
    <property type="match status" value="1"/>
</dbReference>
<feature type="transmembrane region" description="Helical" evidence="7">
    <location>
        <begin position="237"/>
        <end position="264"/>
    </location>
</feature>
<dbReference type="Pfam" id="PF00005">
    <property type="entry name" value="ABC_tran"/>
    <property type="match status" value="1"/>
</dbReference>
<dbReference type="PROSITE" id="PS50929">
    <property type="entry name" value="ABC_TM1F"/>
    <property type="match status" value="1"/>
</dbReference>
<feature type="domain" description="ABC transmembrane type-1" evidence="9">
    <location>
        <begin position="19"/>
        <end position="299"/>
    </location>
</feature>
<evidence type="ECO:0000256" key="3">
    <source>
        <dbReference type="ARBA" id="ARBA00022741"/>
    </source>
</evidence>
<evidence type="ECO:0000256" key="4">
    <source>
        <dbReference type="ARBA" id="ARBA00022840"/>
    </source>
</evidence>
<dbReference type="InterPro" id="IPR003593">
    <property type="entry name" value="AAA+_ATPase"/>
</dbReference>
<dbReference type="InterPro" id="IPR003439">
    <property type="entry name" value="ABC_transporter-like_ATP-bd"/>
</dbReference>
<feature type="domain" description="ABC transporter" evidence="8">
    <location>
        <begin position="325"/>
        <end position="563"/>
    </location>
</feature>
<dbReference type="PROSITE" id="PS50893">
    <property type="entry name" value="ABC_TRANSPORTER_2"/>
    <property type="match status" value="1"/>
</dbReference>
<sequence>MIRRLLAALPRADRRRLRVGVALTVISALAQGAAYALAVPVLRELLAGRPAAAWAPLGWLAGAAAAYALAHVAATVYGRRTGYALARTLLHRMGNQVSGLPLGWFTPRRSGELAQLATRDIMTIMSAPGHLLGPVLTAFVTPAAVAVVLCLLDWRLGVAAVAVAPVIVASYWWTGAVVRRTERAAAAAAAESAARVVEFATVLPALRAAGRSDDGLASLEVALSEQRAAGRAMARRALPAVAGFAVAVQAALTAVLVVATVLGLGGRLDAGTALAALVLAARCTEPMLVAAQLGAAVRMAGNALDRVAALLATPALPAPRRPQRIHGDDIVFTDVRMIFGETRALDGVSFTIPAGGRTALVGPSGAGKSTVAALIARFHDPDAGTVRIGGADLREVPTPELMARLSLVFQDVYLFEGTLWDNIAVGRPDAEAPAVRAAAADARVDEIARRLPQGFDTPVGPGGALLSGGERQRVSLARALLADSPIVVLDEATAALDAENEAAVTAAVERFTAGRTVVVIAHRLETIRNADQILFLDAGRIVERGAHDALLAAGGRYAGFCAQLAEAAGWQLRAVTADPAAPAPQ</sequence>
<evidence type="ECO:0000256" key="2">
    <source>
        <dbReference type="ARBA" id="ARBA00022692"/>
    </source>
</evidence>
<feature type="transmembrane region" description="Helical" evidence="7">
    <location>
        <begin position="154"/>
        <end position="173"/>
    </location>
</feature>
<dbReference type="InterPro" id="IPR011527">
    <property type="entry name" value="ABC1_TM_dom"/>
</dbReference>
<dbReference type="Gene3D" id="1.20.1560.10">
    <property type="entry name" value="ABC transporter type 1, transmembrane domain"/>
    <property type="match status" value="1"/>
</dbReference>